<evidence type="ECO:0000256" key="1">
    <source>
        <dbReference type="ARBA" id="ARBA00022475"/>
    </source>
</evidence>
<organism evidence="8 9">
    <name type="scientific">Chitinimonas prasina</name>
    <dbReference type="NCBI Taxonomy" id="1434937"/>
    <lineage>
        <taxon>Bacteria</taxon>
        <taxon>Pseudomonadati</taxon>
        <taxon>Pseudomonadota</taxon>
        <taxon>Betaproteobacteria</taxon>
        <taxon>Neisseriales</taxon>
        <taxon>Chitinibacteraceae</taxon>
        <taxon>Chitinimonas</taxon>
    </lineage>
</organism>
<dbReference type="InterPro" id="IPR003770">
    <property type="entry name" value="MLTG-like"/>
</dbReference>
<dbReference type="Gene3D" id="3.30.1490.480">
    <property type="entry name" value="Endolytic murein transglycosylase"/>
    <property type="match status" value="1"/>
</dbReference>
<feature type="site" description="Important for catalytic activity" evidence="7">
    <location>
        <position position="239"/>
    </location>
</feature>
<dbReference type="PANTHER" id="PTHR30518:SF2">
    <property type="entry name" value="ENDOLYTIC MUREIN TRANSGLYCOSYLASE"/>
    <property type="match status" value="1"/>
</dbReference>
<evidence type="ECO:0000256" key="7">
    <source>
        <dbReference type="HAMAP-Rule" id="MF_02065"/>
    </source>
</evidence>
<proteinExistence type="inferred from homology"/>
<keyword evidence="5 7" id="KW-0456">Lyase</keyword>
<keyword evidence="7" id="KW-0997">Cell inner membrane</keyword>
<comment type="caution">
    <text evidence="8">The sequence shown here is derived from an EMBL/GenBank/DDBJ whole genome shotgun (WGS) entry which is preliminary data.</text>
</comment>
<sequence length="356" mass="38522">MFYQEKLEAELARANKNSPKRASLLGRLLAWLSVLLLLAAVAIGGYGWRYAHTPFPLDGGPRAFVLERGTTMRMAANQLAAEGLVESPWLLTVLARLTGDAGRIKAGSYELSEPVTPLQLLAKLTDGDVSSATLTIVEGWNWRQVKAALAKDPDLRHDTASMDDAAILAAIGAKAPSPEGLFFPDTYHFGKQSSDIQVLKRAHEAMQKQLAAAWEARAANLPLQSPYEALTLASIVEKETGAANDRPMISSVFHNRMRIGMRLQTDPTVIYGLGEAFDGNLKRVHLETDTPYNSYTRGGLPPTPIAMPGMAALLAATNPASSKALYFVAKGDGSSYFSSTLAEHNQAVRRYQLGAK</sequence>
<keyword evidence="4 7" id="KW-0472">Membrane</keyword>
<dbReference type="Proteomes" id="UP001156706">
    <property type="component" value="Unassembled WGS sequence"/>
</dbReference>
<evidence type="ECO:0000256" key="3">
    <source>
        <dbReference type="ARBA" id="ARBA00022989"/>
    </source>
</evidence>
<keyword evidence="9" id="KW-1185">Reference proteome</keyword>
<evidence type="ECO:0000256" key="2">
    <source>
        <dbReference type="ARBA" id="ARBA00022692"/>
    </source>
</evidence>
<name>A0ABQ5YG43_9NEIS</name>
<keyword evidence="6 7" id="KW-0961">Cell wall biogenesis/degradation</keyword>
<evidence type="ECO:0000256" key="6">
    <source>
        <dbReference type="ARBA" id="ARBA00023316"/>
    </source>
</evidence>
<dbReference type="RefSeq" id="WP_308447015.1">
    <property type="nucleotide sequence ID" value="NZ_BSOG01000002.1"/>
</dbReference>
<dbReference type="NCBIfam" id="TIGR00247">
    <property type="entry name" value="endolytic transglycosylase MltG"/>
    <property type="match status" value="1"/>
</dbReference>
<dbReference type="HAMAP" id="MF_02065">
    <property type="entry name" value="MltG"/>
    <property type="match status" value="1"/>
</dbReference>
<evidence type="ECO:0000313" key="9">
    <source>
        <dbReference type="Proteomes" id="UP001156706"/>
    </source>
</evidence>
<evidence type="ECO:0000256" key="5">
    <source>
        <dbReference type="ARBA" id="ARBA00023239"/>
    </source>
</evidence>
<dbReference type="Gene3D" id="3.30.160.60">
    <property type="entry name" value="Classic Zinc Finger"/>
    <property type="match status" value="1"/>
</dbReference>
<keyword evidence="1 7" id="KW-1003">Cell membrane</keyword>
<accession>A0ABQ5YG43</accession>
<gene>
    <name evidence="7" type="primary">mltG</name>
    <name evidence="8" type="ORF">GCM10007907_23460</name>
</gene>
<evidence type="ECO:0000313" key="8">
    <source>
        <dbReference type="EMBL" id="GLR13556.1"/>
    </source>
</evidence>
<comment type="catalytic activity">
    <reaction evidence="7">
        <text>a peptidoglycan chain = a peptidoglycan chain with N-acetyl-1,6-anhydromuramyl-[peptide] at the reducing end + a peptidoglycan chain with N-acetylglucosamine at the non-reducing end.</text>
        <dbReference type="EC" id="4.2.2.29"/>
    </reaction>
</comment>
<reference evidence="9" key="1">
    <citation type="journal article" date="2019" name="Int. J. Syst. Evol. Microbiol.">
        <title>The Global Catalogue of Microorganisms (GCM) 10K type strain sequencing project: providing services to taxonomists for standard genome sequencing and annotation.</title>
        <authorList>
            <consortium name="The Broad Institute Genomics Platform"/>
            <consortium name="The Broad Institute Genome Sequencing Center for Infectious Disease"/>
            <person name="Wu L."/>
            <person name="Ma J."/>
        </authorList>
    </citation>
    <scope>NUCLEOTIDE SEQUENCE [LARGE SCALE GENOMIC DNA]</scope>
    <source>
        <strain evidence="9">NBRC 110044</strain>
    </source>
</reference>
<dbReference type="Pfam" id="PF02618">
    <property type="entry name" value="YceG"/>
    <property type="match status" value="1"/>
</dbReference>
<protein>
    <recommendedName>
        <fullName evidence="7">Endolytic murein transglycosylase</fullName>
        <ecNumber evidence="7">4.2.2.29</ecNumber>
    </recommendedName>
    <alternativeName>
        <fullName evidence="7">Peptidoglycan lytic transglycosylase</fullName>
    </alternativeName>
    <alternativeName>
        <fullName evidence="7">Peptidoglycan polymerization terminase</fullName>
    </alternativeName>
</protein>
<feature type="transmembrane region" description="Helical" evidence="7">
    <location>
        <begin position="28"/>
        <end position="48"/>
    </location>
</feature>
<comment type="function">
    <text evidence="7">Functions as a peptidoglycan terminase that cleaves nascent peptidoglycan strands endolytically to terminate their elongation.</text>
</comment>
<keyword evidence="8" id="KW-0449">Lipoprotein</keyword>
<comment type="similarity">
    <text evidence="7">Belongs to the transglycosylase MltG family.</text>
</comment>
<dbReference type="EMBL" id="BSOG01000002">
    <property type="protein sequence ID" value="GLR13556.1"/>
    <property type="molecule type" value="Genomic_DNA"/>
</dbReference>
<evidence type="ECO:0000256" key="4">
    <source>
        <dbReference type="ARBA" id="ARBA00023136"/>
    </source>
</evidence>
<keyword evidence="3 7" id="KW-1133">Transmembrane helix</keyword>
<comment type="subcellular location">
    <subcellularLocation>
        <location evidence="7">Cell inner membrane</location>
        <topology evidence="7">Single-pass membrane protein</topology>
    </subcellularLocation>
</comment>
<dbReference type="PANTHER" id="PTHR30518">
    <property type="entry name" value="ENDOLYTIC MUREIN TRANSGLYCOSYLASE"/>
    <property type="match status" value="1"/>
</dbReference>
<keyword evidence="2 7" id="KW-0812">Transmembrane</keyword>
<dbReference type="CDD" id="cd08010">
    <property type="entry name" value="MltG_like"/>
    <property type="match status" value="1"/>
</dbReference>
<dbReference type="EC" id="4.2.2.29" evidence="7"/>